<organism evidence="1 2">
    <name type="scientific">Fusarium euwallaceae</name>
    <dbReference type="NCBI Taxonomy" id="1147111"/>
    <lineage>
        <taxon>Eukaryota</taxon>
        <taxon>Fungi</taxon>
        <taxon>Dikarya</taxon>
        <taxon>Ascomycota</taxon>
        <taxon>Pezizomycotina</taxon>
        <taxon>Sordariomycetes</taxon>
        <taxon>Hypocreomycetidae</taxon>
        <taxon>Hypocreales</taxon>
        <taxon>Nectriaceae</taxon>
        <taxon>Fusarium</taxon>
        <taxon>Fusarium solani species complex</taxon>
    </lineage>
</organism>
<dbReference type="Proteomes" id="UP000287124">
    <property type="component" value="Unassembled WGS sequence"/>
</dbReference>
<proteinExistence type="predicted"/>
<gene>
    <name evidence="1" type="ORF">BHE90_016791</name>
</gene>
<reference evidence="1 2" key="1">
    <citation type="submission" date="2017-06" db="EMBL/GenBank/DDBJ databases">
        <title>Comparative genomic analysis of Ambrosia Fusariam Clade fungi.</title>
        <authorList>
            <person name="Stajich J.E."/>
            <person name="Carrillo J."/>
            <person name="Kijimoto T."/>
            <person name="Eskalen A."/>
            <person name="O'Donnell K."/>
            <person name="Kasson M."/>
        </authorList>
    </citation>
    <scope>NUCLEOTIDE SEQUENCE [LARGE SCALE GENOMIC DNA]</scope>
    <source>
        <strain evidence="1 2">UCR1854</strain>
    </source>
</reference>
<name>A0A430KZD9_9HYPO</name>
<dbReference type="AlphaFoldDB" id="A0A430KZD9"/>
<accession>A0A430KZD9</accession>
<evidence type="ECO:0000313" key="1">
    <source>
        <dbReference type="EMBL" id="RTE68828.1"/>
    </source>
</evidence>
<protein>
    <submittedName>
        <fullName evidence="1">Uncharacterized protein</fullName>
    </submittedName>
</protein>
<keyword evidence="2" id="KW-1185">Reference proteome</keyword>
<sequence length="103" mass="11264">MQGSEEHLSVVTDSIRSVPLPGEETTSIPTGSALKLRPKRQADMVVVLDFVIYEAESHEAAKRADIIRFAAKRGGENAIPIGLVSLYDDIHTRPTLWLVLPGN</sequence>
<comment type="caution">
    <text evidence="1">The sequence shown here is derived from an EMBL/GenBank/DDBJ whole genome shotgun (WGS) entry which is preliminary data.</text>
</comment>
<dbReference type="EMBL" id="MIKF01000699">
    <property type="protein sequence ID" value="RTE68828.1"/>
    <property type="molecule type" value="Genomic_DNA"/>
</dbReference>
<evidence type="ECO:0000313" key="2">
    <source>
        <dbReference type="Proteomes" id="UP000287124"/>
    </source>
</evidence>